<keyword evidence="2" id="KW-1185">Reference proteome</keyword>
<evidence type="ECO:0008006" key="3">
    <source>
        <dbReference type="Google" id="ProtNLM"/>
    </source>
</evidence>
<dbReference type="RefSeq" id="WP_209593065.1">
    <property type="nucleotide sequence ID" value="NZ_JAGJCF010000002.1"/>
</dbReference>
<dbReference type="Proteomes" id="UP000678276">
    <property type="component" value="Unassembled WGS sequence"/>
</dbReference>
<gene>
    <name evidence="1" type="ORF">J6595_03455</name>
</gene>
<name>A0ABS4BEN7_9HYPH</name>
<comment type="caution">
    <text evidence="1">The sequence shown here is derived from an EMBL/GenBank/DDBJ whole genome shotgun (WGS) entry which is preliminary data.</text>
</comment>
<accession>A0ABS4BEN7</accession>
<evidence type="ECO:0000313" key="1">
    <source>
        <dbReference type="EMBL" id="MBP0614631.1"/>
    </source>
</evidence>
<proteinExistence type="predicted"/>
<protein>
    <recommendedName>
        <fullName evidence="3">VapC45 PIN like domain-containing protein</fullName>
    </recommendedName>
</protein>
<organism evidence="1 2">
    <name type="scientific">Jiella mangrovi</name>
    <dbReference type="NCBI Taxonomy" id="2821407"/>
    <lineage>
        <taxon>Bacteria</taxon>
        <taxon>Pseudomonadati</taxon>
        <taxon>Pseudomonadota</taxon>
        <taxon>Alphaproteobacteria</taxon>
        <taxon>Hyphomicrobiales</taxon>
        <taxon>Aurantimonadaceae</taxon>
        <taxon>Jiella</taxon>
    </lineage>
</organism>
<evidence type="ECO:0000313" key="2">
    <source>
        <dbReference type="Proteomes" id="UP000678276"/>
    </source>
</evidence>
<sequence length="121" mass="13360">MKALLDESVPKAVARLLGERALDASKFPNDWKGLRNGDLLRRLVEKGYDCLITCDKNLLFQQSTRSLGIGIIVLPSQNVRELQSIGGSIAAAYMQVRPGLPLIIRRDGGITPFDIGRLQEK</sequence>
<reference evidence="1 2" key="1">
    <citation type="submission" date="2021-04" db="EMBL/GenBank/DDBJ databases">
        <title>Whole genome sequence of Jiella sp. KSK16Y-1.</title>
        <authorList>
            <person name="Tuo L."/>
        </authorList>
    </citation>
    <scope>NUCLEOTIDE SEQUENCE [LARGE SCALE GENOMIC DNA]</scope>
    <source>
        <strain evidence="1 2">KSK16Y-1</strain>
    </source>
</reference>
<dbReference type="EMBL" id="JAGJCF010000002">
    <property type="protein sequence ID" value="MBP0614631.1"/>
    <property type="molecule type" value="Genomic_DNA"/>
</dbReference>